<accession>A0A1I2QKP9</accession>
<organism evidence="6 7">
    <name type="scientific">Desulfotruncus arcticus DSM 17038</name>
    <dbReference type="NCBI Taxonomy" id="1121424"/>
    <lineage>
        <taxon>Bacteria</taxon>
        <taxon>Bacillati</taxon>
        <taxon>Bacillota</taxon>
        <taxon>Clostridia</taxon>
        <taxon>Eubacteriales</taxon>
        <taxon>Desulfallaceae</taxon>
        <taxon>Desulfotruncus</taxon>
    </lineage>
</organism>
<dbReference type="Proteomes" id="UP000199337">
    <property type="component" value="Unassembled WGS sequence"/>
</dbReference>
<dbReference type="Gene3D" id="3.40.50.300">
    <property type="entry name" value="P-loop containing nucleotide triphosphate hydrolases"/>
    <property type="match status" value="2"/>
</dbReference>
<feature type="domain" description="Rad50/SbcC-type AAA" evidence="5">
    <location>
        <begin position="5"/>
        <end position="246"/>
    </location>
</feature>
<dbReference type="InterPro" id="IPR038729">
    <property type="entry name" value="Rad50/SbcC_AAA"/>
</dbReference>
<proteinExistence type="inferred from homology"/>
<dbReference type="Pfam" id="PF13558">
    <property type="entry name" value="SbcC_Walker_B"/>
    <property type="match status" value="1"/>
</dbReference>
<dbReference type="GO" id="GO:0006302">
    <property type="term" value="P:double-strand break repair"/>
    <property type="evidence" value="ECO:0007669"/>
    <property type="project" value="InterPro"/>
</dbReference>
<reference evidence="7" key="1">
    <citation type="submission" date="2016-10" db="EMBL/GenBank/DDBJ databases">
        <authorList>
            <person name="Varghese N."/>
            <person name="Submissions S."/>
        </authorList>
    </citation>
    <scope>NUCLEOTIDE SEQUENCE [LARGE SCALE GENOMIC DNA]</scope>
    <source>
        <strain evidence="7">DSM 17038</strain>
    </source>
</reference>
<feature type="coiled-coil region" evidence="4">
    <location>
        <begin position="752"/>
        <end position="808"/>
    </location>
</feature>
<gene>
    <name evidence="6" type="ORF">SAMN05660649_01274</name>
</gene>
<feature type="coiled-coil region" evidence="4">
    <location>
        <begin position="192"/>
        <end position="310"/>
    </location>
</feature>
<keyword evidence="6" id="KW-0269">Exonuclease</keyword>
<dbReference type="RefSeq" id="WP_092469793.1">
    <property type="nucleotide sequence ID" value="NZ_FOOX01000003.1"/>
</dbReference>
<feature type="coiled-coil region" evidence="4">
    <location>
        <begin position="334"/>
        <end position="491"/>
    </location>
</feature>
<dbReference type="AlphaFoldDB" id="A0A1I2QKP9"/>
<comment type="subunit">
    <text evidence="2">Heterodimer of SbcC and SbcD.</text>
</comment>
<evidence type="ECO:0000256" key="1">
    <source>
        <dbReference type="ARBA" id="ARBA00006930"/>
    </source>
</evidence>
<dbReference type="SUPFAM" id="SSF52540">
    <property type="entry name" value="P-loop containing nucleoside triphosphate hydrolases"/>
    <property type="match status" value="1"/>
</dbReference>
<evidence type="ECO:0000256" key="4">
    <source>
        <dbReference type="SAM" id="Coils"/>
    </source>
</evidence>
<keyword evidence="4" id="KW-0175">Coiled coil</keyword>
<dbReference type="GO" id="GO:0016887">
    <property type="term" value="F:ATP hydrolysis activity"/>
    <property type="evidence" value="ECO:0007669"/>
    <property type="project" value="InterPro"/>
</dbReference>
<evidence type="ECO:0000256" key="3">
    <source>
        <dbReference type="ARBA" id="ARBA00013368"/>
    </source>
</evidence>
<keyword evidence="6" id="KW-0378">Hydrolase</keyword>
<sequence>MRPLKLSMTAFGPYAATQVLDFSELGNRSFFLIHGPTGSGKTTILDAMCYALYGDTSGALRDGKQMRSDHAGLATETEVVFDFAVGSQHYCIHRHPEQERLKKRGEGTTNMPAGAELWRSNELPEGKNSLIASGTGKVTEAVEKLLGFKSDQFRQVVMLPQGEFRKLLIADSKERQIILEALFRTEFYRQVEEFLKNEAKQLKNDYDHLTDQKNWVLQQAGVQSAQELLELHQRHLIALEEALKQLAAGKAAAARAQEQLSAGIQTRDKLNEKKAAHQAWAAIDAGKEDIEAAKKDLAAARRALTLAEAENSFKIRRAEAAAAEKAYQQKLAGKKQTLLAMDKAREKAAAEKEKEPEREAVRREANRLEDLKQKVIGLQTAKTAETEAQLKLRAAEKRLNQNKEEESTLKTDIEAKTKDRDAAQSLAARSEGLEAAYREAERTVRQKQALIALHGEEAQLQKKYDHGHKIYQQTENNYLKIKKELTSLQEAWNKGQSAILAGGLVQGNPCPVCGSTEHPAPAWSDILLPSEKDLKNYQQNLAHLEAARDKMREQLSALEAQKREAAGRAGDLEKELGDQARIALAVIQKQALEAKNLWESALKAAETLKKINSALVELELRQKALTEKQAELQQELQQKSLLLESARTTVREREAEIPEQLRNPSDLRAALGTANKRLEQLTLAYETSRKNAENAGKALAQAETAEQAAREAFTAARIRARDEYNLFIERMLAAGFATTDQYIKARKTPGQIQLLEQQITEFGEKLRASRDRLERAAQAAEGLAEPELDELSAALTNAESARELAFKEYAGLQAQTGHEAEWLQTINNLDATITKLEKRYSVMGRLADVANGKNNYGITFQRFVLGALLDDVTVAATERLKLMSRGRYHLQRTLDRARRNAAGGLELEVFDAYTGVARSVATLSGGETFLASLSLALGLADVVQSYAGGIHLDTIFVDEGFGTLDTEALDMALRALVDLQKGGRLVGIISHVPELKERIDARLEVKPSEKGSVAKFIVA</sequence>
<evidence type="ECO:0000313" key="6">
    <source>
        <dbReference type="EMBL" id="SFG28540.1"/>
    </source>
</evidence>
<feature type="coiled-coil region" evidence="4">
    <location>
        <begin position="534"/>
        <end position="575"/>
    </location>
</feature>
<keyword evidence="6" id="KW-0540">Nuclease</keyword>
<dbReference type="Pfam" id="PF13476">
    <property type="entry name" value="AAA_23"/>
    <property type="match status" value="1"/>
</dbReference>
<protein>
    <recommendedName>
        <fullName evidence="3">Nuclease SbcCD subunit C</fullName>
    </recommendedName>
</protein>
<dbReference type="PANTHER" id="PTHR32114:SF2">
    <property type="entry name" value="ABC TRANSPORTER ABCH.3"/>
    <property type="match status" value="1"/>
</dbReference>
<feature type="coiled-coil region" evidence="4">
    <location>
        <begin position="608"/>
        <end position="649"/>
    </location>
</feature>
<keyword evidence="7" id="KW-1185">Reference proteome</keyword>
<evidence type="ECO:0000313" key="7">
    <source>
        <dbReference type="Proteomes" id="UP000199337"/>
    </source>
</evidence>
<dbReference type="STRING" id="341036.SAMN05660649_01274"/>
<name>A0A1I2QKP9_9FIRM</name>
<dbReference type="OrthoDB" id="9795626at2"/>
<dbReference type="EMBL" id="FOOX01000003">
    <property type="protein sequence ID" value="SFG28540.1"/>
    <property type="molecule type" value="Genomic_DNA"/>
</dbReference>
<evidence type="ECO:0000259" key="5">
    <source>
        <dbReference type="Pfam" id="PF13476"/>
    </source>
</evidence>
<dbReference type="PANTHER" id="PTHR32114">
    <property type="entry name" value="ABC TRANSPORTER ABCH.3"/>
    <property type="match status" value="1"/>
</dbReference>
<dbReference type="InterPro" id="IPR027417">
    <property type="entry name" value="P-loop_NTPase"/>
</dbReference>
<evidence type="ECO:0000256" key="2">
    <source>
        <dbReference type="ARBA" id="ARBA00011322"/>
    </source>
</evidence>
<dbReference type="GO" id="GO:0004527">
    <property type="term" value="F:exonuclease activity"/>
    <property type="evidence" value="ECO:0007669"/>
    <property type="project" value="UniProtKB-KW"/>
</dbReference>
<comment type="similarity">
    <text evidence="1">Belongs to the SMC family. SbcC subfamily.</text>
</comment>